<protein>
    <recommendedName>
        <fullName evidence="3">DUF2190 family protein</fullName>
    </recommendedName>
</protein>
<evidence type="ECO:0000313" key="1">
    <source>
        <dbReference type="EMBL" id="QAT17840.1"/>
    </source>
</evidence>
<dbReference type="Pfam" id="PF09956">
    <property type="entry name" value="Phage_cement_2"/>
    <property type="match status" value="1"/>
</dbReference>
<proteinExistence type="predicted"/>
<evidence type="ECO:0000313" key="2">
    <source>
        <dbReference type="Proteomes" id="UP000287243"/>
    </source>
</evidence>
<dbReference type="EMBL" id="CP019384">
    <property type="protein sequence ID" value="QAT17840.1"/>
    <property type="molecule type" value="Genomic_DNA"/>
</dbReference>
<sequence length="117" mass="11721">MSQFNIGSKAFVAGEELEAYRRVKLSTGSGSQVEYADAGEACIGITAAKAALGEHVSVDLKSSGRTFKMVAAGVISAGGNVYGANDGKISATVSGSIIGKALEASTSDGEVVEGLFA</sequence>
<dbReference type="AlphaFoldDB" id="A0A410P6R7"/>
<keyword evidence="2" id="KW-1185">Reference proteome</keyword>
<organism evidence="1 2">
    <name type="scientific">Velamenicoccus archaeovorus</name>
    <dbReference type="NCBI Taxonomy" id="1930593"/>
    <lineage>
        <taxon>Bacteria</taxon>
        <taxon>Pseudomonadati</taxon>
        <taxon>Candidatus Omnitrophota</taxon>
        <taxon>Candidatus Velamenicoccus</taxon>
    </lineage>
</organism>
<dbReference type="InterPro" id="IPR011231">
    <property type="entry name" value="Phage_VT1-Sakai_H0018"/>
</dbReference>
<dbReference type="RefSeq" id="WP_128700806.1">
    <property type="nucleotide sequence ID" value="NZ_CP019384.1"/>
</dbReference>
<dbReference type="Proteomes" id="UP000287243">
    <property type="component" value="Chromosome"/>
</dbReference>
<dbReference type="OrthoDB" id="5459315at2"/>
<evidence type="ECO:0008006" key="3">
    <source>
        <dbReference type="Google" id="ProtNLM"/>
    </source>
</evidence>
<dbReference type="KEGG" id="vai:BU251_08940"/>
<gene>
    <name evidence="1" type="ORF">BU251_08940</name>
</gene>
<reference evidence="1 2" key="1">
    <citation type="submission" date="2017-01" db="EMBL/GenBank/DDBJ databases">
        <title>First insights into the biology of 'candidatus Vampirococcus archaeovorus'.</title>
        <authorList>
            <person name="Kizina J."/>
            <person name="Jordan S."/>
            <person name="Stueber K."/>
            <person name="Reinhardt R."/>
            <person name="Harder J."/>
        </authorList>
    </citation>
    <scope>NUCLEOTIDE SEQUENCE [LARGE SCALE GENOMIC DNA]</scope>
    <source>
        <strain evidence="1 2">LiM</strain>
    </source>
</reference>
<accession>A0A410P6R7</accession>
<name>A0A410P6R7_VELA1</name>